<reference evidence="9 10" key="1">
    <citation type="journal article" date="2016" name="J. Biotechnol.">
        <title>First complete genome sequence of a species in the genus Microterricola, an extremophilic cold active enzyme producing bacterial strain ERGS5:02 isolated from Sikkim Himalaya.</title>
        <authorList>
            <person name="Himanshu"/>
            <person name="Swarnkar M.K."/>
            <person name="Singh D."/>
            <person name="Kumar R."/>
        </authorList>
    </citation>
    <scope>NUCLEOTIDE SEQUENCE [LARGE SCALE GENOMIC DNA]</scope>
    <source>
        <strain evidence="9 10">ERGS5:02</strain>
    </source>
</reference>
<keyword evidence="2 7" id="KW-0813">Transport</keyword>
<protein>
    <submittedName>
        <fullName evidence="9">Sugar ABC transporter permease</fullName>
    </submittedName>
</protein>
<keyword evidence="6 7" id="KW-0472">Membrane</keyword>
<feature type="domain" description="ABC transmembrane type-1" evidence="8">
    <location>
        <begin position="72"/>
        <end position="263"/>
    </location>
</feature>
<evidence type="ECO:0000313" key="9">
    <source>
        <dbReference type="EMBL" id="AMB59426.1"/>
    </source>
</evidence>
<dbReference type="EMBL" id="CP014145">
    <property type="protein sequence ID" value="AMB59426.1"/>
    <property type="molecule type" value="Genomic_DNA"/>
</dbReference>
<dbReference type="InterPro" id="IPR050901">
    <property type="entry name" value="BP-dep_ABC_trans_perm"/>
</dbReference>
<gene>
    <name evidence="9" type="ORF">AWU67_11765</name>
</gene>
<name>A0A0X8E5K1_9MICO</name>
<dbReference type="PROSITE" id="PS50928">
    <property type="entry name" value="ABC_TM1"/>
    <property type="match status" value="1"/>
</dbReference>
<keyword evidence="3" id="KW-1003">Cell membrane</keyword>
<evidence type="ECO:0000259" key="8">
    <source>
        <dbReference type="PROSITE" id="PS50928"/>
    </source>
</evidence>
<evidence type="ECO:0000256" key="2">
    <source>
        <dbReference type="ARBA" id="ARBA00022448"/>
    </source>
</evidence>
<dbReference type="KEGG" id="mvd:AWU67_11765"/>
<feature type="transmembrane region" description="Helical" evidence="7">
    <location>
        <begin position="109"/>
        <end position="129"/>
    </location>
</feature>
<dbReference type="InterPro" id="IPR000515">
    <property type="entry name" value="MetI-like"/>
</dbReference>
<evidence type="ECO:0000256" key="1">
    <source>
        <dbReference type="ARBA" id="ARBA00004651"/>
    </source>
</evidence>
<dbReference type="RefSeq" id="WP_067229218.1">
    <property type="nucleotide sequence ID" value="NZ_CP014145.1"/>
</dbReference>
<feature type="transmembrane region" description="Helical" evidence="7">
    <location>
        <begin position="141"/>
        <end position="163"/>
    </location>
</feature>
<dbReference type="OrthoDB" id="9794684at2"/>
<dbReference type="InterPro" id="IPR035906">
    <property type="entry name" value="MetI-like_sf"/>
</dbReference>
<evidence type="ECO:0000313" key="10">
    <source>
        <dbReference type="Proteomes" id="UP000058305"/>
    </source>
</evidence>
<dbReference type="Proteomes" id="UP000058305">
    <property type="component" value="Chromosome"/>
</dbReference>
<feature type="transmembrane region" description="Helical" evidence="7">
    <location>
        <begin position="12"/>
        <end position="33"/>
    </location>
</feature>
<reference evidence="10" key="2">
    <citation type="submission" date="2016-01" db="EMBL/GenBank/DDBJ databases">
        <title>First complete genome sequence of a species in the genus Microterricola, an extremophilic cold active enzyme producing strain ERGS5:02 isolated from Sikkim Himalaya.</title>
        <authorList>
            <person name="Kumar R."/>
            <person name="Singh D."/>
            <person name="Swarnkar M.K."/>
        </authorList>
    </citation>
    <scope>NUCLEOTIDE SEQUENCE [LARGE SCALE GENOMIC DNA]</scope>
    <source>
        <strain evidence="10">ERGS5:02</strain>
    </source>
</reference>
<dbReference type="GO" id="GO:0005886">
    <property type="term" value="C:plasma membrane"/>
    <property type="evidence" value="ECO:0007669"/>
    <property type="project" value="UniProtKB-SubCell"/>
</dbReference>
<evidence type="ECO:0000256" key="3">
    <source>
        <dbReference type="ARBA" id="ARBA00022475"/>
    </source>
</evidence>
<evidence type="ECO:0000256" key="5">
    <source>
        <dbReference type="ARBA" id="ARBA00022989"/>
    </source>
</evidence>
<dbReference type="SUPFAM" id="SSF161098">
    <property type="entry name" value="MetI-like"/>
    <property type="match status" value="1"/>
</dbReference>
<keyword evidence="10" id="KW-1185">Reference proteome</keyword>
<evidence type="ECO:0000256" key="4">
    <source>
        <dbReference type="ARBA" id="ARBA00022692"/>
    </source>
</evidence>
<organism evidence="9 10">
    <name type="scientific">Microterricola viridarii</name>
    <dbReference type="NCBI Taxonomy" id="412690"/>
    <lineage>
        <taxon>Bacteria</taxon>
        <taxon>Bacillati</taxon>
        <taxon>Actinomycetota</taxon>
        <taxon>Actinomycetes</taxon>
        <taxon>Micrococcales</taxon>
        <taxon>Microbacteriaceae</taxon>
        <taxon>Microterricola</taxon>
    </lineage>
</organism>
<comment type="similarity">
    <text evidence="7">Belongs to the binding-protein-dependent transport system permease family.</text>
</comment>
<feature type="transmembrane region" description="Helical" evidence="7">
    <location>
        <begin position="71"/>
        <end position="97"/>
    </location>
</feature>
<comment type="subcellular location">
    <subcellularLocation>
        <location evidence="1 7">Cell membrane</location>
        <topology evidence="1 7">Multi-pass membrane protein</topology>
    </subcellularLocation>
</comment>
<feature type="transmembrane region" description="Helical" evidence="7">
    <location>
        <begin position="184"/>
        <end position="206"/>
    </location>
</feature>
<dbReference type="PANTHER" id="PTHR32243">
    <property type="entry name" value="MALTOSE TRANSPORT SYSTEM PERMEASE-RELATED"/>
    <property type="match status" value="1"/>
</dbReference>
<dbReference type="Pfam" id="PF00528">
    <property type="entry name" value="BPD_transp_1"/>
    <property type="match status" value="1"/>
</dbReference>
<dbReference type="GO" id="GO:0055085">
    <property type="term" value="P:transmembrane transport"/>
    <property type="evidence" value="ECO:0007669"/>
    <property type="project" value="InterPro"/>
</dbReference>
<keyword evidence="5 7" id="KW-1133">Transmembrane helix</keyword>
<evidence type="ECO:0000256" key="7">
    <source>
        <dbReference type="RuleBase" id="RU363032"/>
    </source>
</evidence>
<sequence>MINHETPAARVVRIVFLGLWLVISLFPLYWILITSFKTPGAIFSYPLTYWPEVFSLENYISLFQKSSFGTYVFNSLLVATVAATVATFISMLSAYVLARFEFRSKGAVLMAFLVTQMIPAFIALGPLYLMMVQLKLVDNRFGLMLIYIAVCIPFSTIMLRGFFANIPDALEEAAMIDGCSRFGALFRVIIPVMKPGIIAAFIFNFVNCWNELFLSVTLMNKDENKTIPTALNGFISSFTIDWGSMSAAAVLTIVPTMILFAFASRYIVQGLTAGAVKG</sequence>
<dbReference type="PANTHER" id="PTHR32243:SF18">
    <property type="entry name" value="INNER MEMBRANE ABC TRANSPORTER PERMEASE PROTEIN YCJP"/>
    <property type="match status" value="1"/>
</dbReference>
<evidence type="ECO:0000256" key="6">
    <source>
        <dbReference type="ARBA" id="ARBA00023136"/>
    </source>
</evidence>
<feature type="transmembrane region" description="Helical" evidence="7">
    <location>
        <begin position="247"/>
        <end position="268"/>
    </location>
</feature>
<dbReference type="AlphaFoldDB" id="A0A0X8E5K1"/>
<proteinExistence type="inferred from homology"/>
<dbReference type="CDD" id="cd06261">
    <property type="entry name" value="TM_PBP2"/>
    <property type="match status" value="1"/>
</dbReference>
<dbReference type="Gene3D" id="1.10.3720.10">
    <property type="entry name" value="MetI-like"/>
    <property type="match status" value="1"/>
</dbReference>
<accession>A0A0X8E5K1</accession>
<keyword evidence="4 7" id="KW-0812">Transmembrane</keyword>